<name>A0A2Z7A2T2_9LAMI</name>
<dbReference type="EMBL" id="KV051291">
    <property type="protein sequence ID" value="KZV06936.1"/>
    <property type="molecule type" value="Genomic_DNA"/>
</dbReference>
<keyword evidence="2" id="KW-1185">Reference proteome</keyword>
<organism evidence="1 2">
    <name type="scientific">Dorcoceras hygrometricum</name>
    <dbReference type="NCBI Taxonomy" id="472368"/>
    <lineage>
        <taxon>Eukaryota</taxon>
        <taxon>Viridiplantae</taxon>
        <taxon>Streptophyta</taxon>
        <taxon>Embryophyta</taxon>
        <taxon>Tracheophyta</taxon>
        <taxon>Spermatophyta</taxon>
        <taxon>Magnoliopsida</taxon>
        <taxon>eudicotyledons</taxon>
        <taxon>Gunneridae</taxon>
        <taxon>Pentapetalae</taxon>
        <taxon>asterids</taxon>
        <taxon>lamiids</taxon>
        <taxon>Lamiales</taxon>
        <taxon>Gesneriaceae</taxon>
        <taxon>Didymocarpoideae</taxon>
        <taxon>Trichosporeae</taxon>
        <taxon>Loxocarpinae</taxon>
        <taxon>Dorcoceras</taxon>
    </lineage>
</organism>
<sequence length="109" mass="11538">MLAVRLSHERQPYVAPLLGVLLRDIAPLVALDGRVSSSRDGATGRTLADDVRHLMGGRCGAGRRCARGVALRAMVRAAAAAFFVVAAPPSPAAALAPLRRCRDGWSDFF</sequence>
<accession>A0A2Z7A2T2</accession>
<reference evidence="1 2" key="1">
    <citation type="journal article" date="2015" name="Proc. Natl. Acad. Sci. U.S.A.">
        <title>The resurrection genome of Boea hygrometrica: A blueprint for survival of dehydration.</title>
        <authorList>
            <person name="Xiao L."/>
            <person name="Yang G."/>
            <person name="Zhang L."/>
            <person name="Yang X."/>
            <person name="Zhao S."/>
            <person name="Ji Z."/>
            <person name="Zhou Q."/>
            <person name="Hu M."/>
            <person name="Wang Y."/>
            <person name="Chen M."/>
            <person name="Xu Y."/>
            <person name="Jin H."/>
            <person name="Xiao X."/>
            <person name="Hu G."/>
            <person name="Bao F."/>
            <person name="Hu Y."/>
            <person name="Wan P."/>
            <person name="Li L."/>
            <person name="Deng X."/>
            <person name="Kuang T."/>
            <person name="Xiang C."/>
            <person name="Zhu J.K."/>
            <person name="Oliver M.J."/>
            <person name="He Y."/>
        </authorList>
    </citation>
    <scope>NUCLEOTIDE SEQUENCE [LARGE SCALE GENOMIC DNA]</scope>
    <source>
        <strain evidence="2">cv. XS01</strain>
    </source>
</reference>
<protein>
    <submittedName>
        <fullName evidence="1">Uncharacterized protein</fullName>
    </submittedName>
</protein>
<proteinExistence type="predicted"/>
<evidence type="ECO:0000313" key="1">
    <source>
        <dbReference type="EMBL" id="KZV06936.1"/>
    </source>
</evidence>
<dbReference type="AlphaFoldDB" id="A0A2Z7A2T2"/>
<dbReference type="Proteomes" id="UP000250235">
    <property type="component" value="Unassembled WGS sequence"/>
</dbReference>
<evidence type="ECO:0000313" key="2">
    <source>
        <dbReference type="Proteomes" id="UP000250235"/>
    </source>
</evidence>
<gene>
    <name evidence="1" type="ORF">F511_45582</name>
</gene>